<dbReference type="Proteomes" id="UP000009135">
    <property type="component" value="Chromosome"/>
</dbReference>
<accession>H6N6P3</accession>
<dbReference type="EMBL" id="CP003199">
    <property type="protein sequence ID" value="AEW45315.1"/>
    <property type="molecule type" value="Genomic_DNA"/>
</dbReference>
<gene>
    <name evidence="1" type="ordered locus">MHC_02245</name>
</gene>
<evidence type="ECO:0000313" key="1">
    <source>
        <dbReference type="EMBL" id="AEW45315.1"/>
    </source>
</evidence>
<dbReference type="KEGG" id="mhe:MHC_02245"/>
<organism evidence="1 2">
    <name type="scientific">Mycoplasma haemocanis (strain Illinois)</name>
    <dbReference type="NCBI Taxonomy" id="1111676"/>
    <lineage>
        <taxon>Bacteria</taxon>
        <taxon>Bacillati</taxon>
        <taxon>Mycoplasmatota</taxon>
        <taxon>Mollicutes</taxon>
        <taxon>Mycoplasmataceae</taxon>
        <taxon>Mycoplasma</taxon>
    </lineage>
</organism>
<sequence>MVSRDDSSFELVKRWCVINKRSLKEEVLASNRKIIPISGSDVDSQWKQAWTSYSTNKGTLDIKDSTFNSKSQNSEATGGPALKKWCEDRSTQFMYEYLGEDKGYDKYYSWCTKE</sequence>
<dbReference type="HOGENOM" id="CLU_2118341_0_0_14"/>
<name>H6N6P3_MYCHN</name>
<dbReference type="AlphaFoldDB" id="H6N6P3"/>
<proteinExistence type="predicted"/>
<protein>
    <submittedName>
        <fullName evidence="1">Uncharacterized protein</fullName>
    </submittedName>
</protein>
<reference evidence="1 2" key="1">
    <citation type="journal article" date="2012" name="J. Bacteriol.">
        <title>Complete genome sequence of Mycoplasma haemocanis strain Illinois.</title>
        <authorList>
            <person name="do Nascimento N.C."/>
            <person name="Guimaraes A.M."/>
            <person name="Santos A.P."/>
            <person name="Sanmiguel P.J."/>
            <person name="Messick J.B."/>
        </authorList>
    </citation>
    <scope>NUCLEOTIDE SEQUENCE [LARGE SCALE GENOMIC DNA]</scope>
    <source>
        <strain evidence="1 2">Illinois</strain>
    </source>
</reference>
<evidence type="ECO:0000313" key="2">
    <source>
        <dbReference type="Proteomes" id="UP000009135"/>
    </source>
</evidence>
<keyword evidence="2" id="KW-1185">Reference proteome</keyword>